<keyword evidence="2" id="KW-1133">Transmembrane helix</keyword>
<evidence type="ECO:0000256" key="2">
    <source>
        <dbReference type="SAM" id="Phobius"/>
    </source>
</evidence>
<feature type="transmembrane region" description="Helical" evidence="2">
    <location>
        <begin position="289"/>
        <end position="308"/>
    </location>
</feature>
<organism evidence="3 4">
    <name type="scientific">Fusarium langsethiae</name>
    <dbReference type="NCBI Taxonomy" id="179993"/>
    <lineage>
        <taxon>Eukaryota</taxon>
        <taxon>Fungi</taxon>
        <taxon>Dikarya</taxon>
        <taxon>Ascomycota</taxon>
        <taxon>Pezizomycotina</taxon>
        <taxon>Sordariomycetes</taxon>
        <taxon>Hypocreomycetidae</taxon>
        <taxon>Hypocreales</taxon>
        <taxon>Nectriaceae</taxon>
        <taxon>Fusarium</taxon>
    </lineage>
</organism>
<feature type="transmembrane region" description="Helical" evidence="2">
    <location>
        <begin position="217"/>
        <end position="239"/>
    </location>
</feature>
<reference evidence="3 4" key="1">
    <citation type="submission" date="2015-04" db="EMBL/GenBank/DDBJ databases">
        <title>The draft genome sequence of Fusarium langsethiae, a T-2/HT-2 mycotoxin producer.</title>
        <authorList>
            <person name="Lysoe E."/>
            <person name="Divon H.H."/>
            <person name="Terzi V."/>
            <person name="Orru L."/>
            <person name="Lamontanara A."/>
            <person name="Kolseth A.-K."/>
            <person name="Frandsen R.J."/>
            <person name="Nielsen K."/>
            <person name="Thrane U."/>
        </authorList>
    </citation>
    <scope>NUCLEOTIDE SEQUENCE [LARGE SCALE GENOMIC DNA]</scope>
    <source>
        <strain evidence="3 4">Fl201059</strain>
    </source>
</reference>
<feature type="region of interest" description="Disordered" evidence="1">
    <location>
        <begin position="1"/>
        <end position="155"/>
    </location>
</feature>
<dbReference type="EMBL" id="JXCE01000006">
    <property type="protein sequence ID" value="KPA46173.1"/>
    <property type="molecule type" value="Genomic_DNA"/>
</dbReference>
<accession>A0A0M9F509</accession>
<dbReference type="AlphaFoldDB" id="A0A0M9F509"/>
<keyword evidence="2" id="KW-0812">Transmembrane</keyword>
<feature type="transmembrane region" description="Helical" evidence="2">
    <location>
        <begin position="251"/>
        <end position="269"/>
    </location>
</feature>
<feature type="compositionally biased region" description="Polar residues" evidence="1">
    <location>
        <begin position="36"/>
        <end position="61"/>
    </location>
</feature>
<protein>
    <submittedName>
        <fullName evidence="3">Uncharacterized protein</fullName>
    </submittedName>
</protein>
<feature type="compositionally biased region" description="Acidic residues" evidence="1">
    <location>
        <begin position="133"/>
        <end position="143"/>
    </location>
</feature>
<gene>
    <name evidence="3" type="ORF">FLAG1_00788</name>
</gene>
<feature type="compositionally biased region" description="Basic residues" evidence="1">
    <location>
        <begin position="74"/>
        <end position="83"/>
    </location>
</feature>
<feature type="transmembrane region" description="Helical" evidence="2">
    <location>
        <begin position="179"/>
        <end position="205"/>
    </location>
</feature>
<dbReference type="OrthoDB" id="5105067at2759"/>
<evidence type="ECO:0000256" key="1">
    <source>
        <dbReference type="SAM" id="MobiDB-lite"/>
    </source>
</evidence>
<evidence type="ECO:0000313" key="4">
    <source>
        <dbReference type="Proteomes" id="UP000037904"/>
    </source>
</evidence>
<sequence>MELPLPGDAARTFGKKRSGRASALTLSLSPERAQHQSHPQRSITSPAKPSSATRSTHSSLFSPDLLPCSASTAPHHHHQHHRNLSVPRPSPSSIGYGSLHSEARTESVLTIRPPTTVERGRSPPLTPFPPWVSEEEDEGDEECENRTWENSTTKRHSYDGGHVPVTILRVEGKWVVSSVIHGLVLVLQFAVTLGVFSALMWITLWKENEPGNDFDNWLWKFADPSLVIVLLLCATSLIIHEVKLLSSVALLYLESLILAATTMASFVLWTRCFQEESRSVKGVLMGSNVLMWGLAFFGFVRAVVIWKVEASEGDVDQERAVMYGTFVPWEMGDERRESL</sequence>
<name>A0A0M9F509_FUSLA</name>
<dbReference type="Proteomes" id="UP000037904">
    <property type="component" value="Unassembled WGS sequence"/>
</dbReference>
<keyword evidence="4" id="KW-1185">Reference proteome</keyword>
<keyword evidence="2" id="KW-0472">Membrane</keyword>
<evidence type="ECO:0000313" key="3">
    <source>
        <dbReference type="EMBL" id="KPA46173.1"/>
    </source>
</evidence>
<proteinExistence type="predicted"/>
<comment type="caution">
    <text evidence="3">The sequence shown here is derived from an EMBL/GenBank/DDBJ whole genome shotgun (WGS) entry which is preliminary data.</text>
</comment>